<dbReference type="Proteomes" id="UP000195402">
    <property type="component" value="Unassembled WGS sequence"/>
</dbReference>
<comment type="caution">
    <text evidence="2">The sequence shown here is derived from an EMBL/GenBank/DDBJ whole genome shotgun (WGS) entry which is preliminary data.</text>
</comment>
<sequence length="84" mass="8924">MRTSASSAVRVPPASPGGATERSGVPPPEPLPRRVPRVSGVSYRVGGRTQPVLQRWYLSETLAVSTSPTLSLHLSILPSKPLKP</sequence>
<gene>
    <name evidence="2" type="ORF">BVC80_633g30</name>
</gene>
<proteinExistence type="predicted"/>
<evidence type="ECO:0000313" key="3">
    <source>
        <dbReference type="Proteomes" id="UP000195402"/>
    </source>
</evidence>
<dbReference type="EMBL" id="MVGT01001528">
    <property type="protein sequence ID" value="OVA11827.1"/>
    <property type="molecule type" value="Genomic_DNA"/>
</dbReference>
<reference evidence="2 3" key="1">
    <citation type="journal article" date="2017" name="Mol. Plant">
        <title>The Genome of Medicinal Plant Macleaya cordata Provides New Insights into Benzylisoquinoline Alkaloids Metabolism.</title>
        <authorList>
            <person name="Liu X."/>
            <person name="Liu Y."/>
            <person name="Huang P."/>
            <person name="Ma Y."/>
            <person name="Qing Z."/>
            <person name="Tang Q."/>
            <person name="Cao H."/>
            <person name="Cheng P."/>
            <person name="Zheng Y."/>
            <person name="Yuan Z."/>
            <person name="Zhou Y."/>
            <person name="Liu J."/>
            <person name="Tang Z."/>
            <person name="Zhuo Y."/>
            <person name="Zhang Y."/>
            <person name="Yu L."/>
            <person name="Huang J."/>
            <person name="Yang P."/>
            <person name="Peng Q."/>
            <person name="Zhang J."/>
            <person name="Jiang W."/>
            <person name="Zhang Z."/>
            <person name="Lin K."/>
            <person name="Ro D.K."/>
            <person name="Chen X."/>
            <person name="Xiong X."/>
            <person name="Shang Y."/>
            <person name="Huang S."/>
            <person name="Zeng J."/>
        </authorList>
    </citation>
    <scope>NUCLEOTIDE SEQUENCE [LARGE SCALE GENOMIC DNA]</scope>
    <source>
        <strain evidence="3">cv. BLH2017</strain>
        <tissue evidence="2">Root</tissue>
    </source>
</reference>
<evidence type="ECO:0000256" key="1">
    <source>
        <dbReference type="SAM" id="MobiDB-lite"/>
    </source>
</evidence>
<feature type="compositionally biased region" description="Low complexity" evidence="1">
    <location>
        <begin position="1"/>
        <end position="12"/>
    </location>
</feature>
<keyword evidence="3" id="KW-1185">Reference proteome</keyword>
<dbReference type="AlphaFoldDB" id="A0A200QN07"/>
<feature type="region of interest" description="Disordered" evidence="1">
    <location>
        <begin position="1"/>
        <end position="36"/>
    </location>
</feature>
<protein>
    <submittedName>
        <fullName evidence="2">Uncharacterized protein</fullName>
    </submittedName>
</protein>
<organism evidence="2 3">
    <name type="scientific">Macleaya cordata</name>
    <name type="common">Five-seeded plume-poppy</name>
    <name type="synonym">Bocconia cordata</name>
    <dbReference type="NCBI Taxonomy" id="56857"/>
    <lineage>
        <taxon>Eukaryota</taxon>
        <taxon>Viridiplantae</taxon>
        <taxon>Streptophyta</taxon>
        <taxon>Embryophyta</taxon>
        <taxon>Tracheophyta</taxon>
        <taxon>Spermatophyta</taxon>
        <taxon>Magnoliopsida</taxon>
        <taxon>Ranunculales</taxon>
        <taxon>Papaveraceae</taxon>
        <taxon>Papaveroideae</taxon>
        <taxon>Macleaya</taxon>
    </lineage>
</organism>
<dbReference type="InParanoid" id="A0A200QN07"/>
<accession>A0A200QN07</accession>
<name>A0A200QN07_MACCD</name>
<evidence type="ECO:0000313" key="2">
    <source>
        <dbReference type="EMBL" id="OVA11827.1"/>
    </source>
</evidence>